<evidence type="ECO:0000313" key="1">
    <source>
        <dbReference type="EMBL" id="JAD80970.1"/>
    </source>
</evidence>
<dbReference type="AlphaFoldDB" id="A0A0A9D5N4"/>
<proteinExistence type="predicted"/>
<reference evidence="1" key="1">
    <citation type="submission" date="2014-09" db="EMBL/GenBank/DDBJ databases">
        <authorList>
            <person name="Magalhaes I.L.F."/>
            <person name="Oliveira U."/>
            <person name="Santos F.R."/>
            <person name="Vidigal T.H.D.A."/>
            <person name="Brescovit A.D."/>
            <person name="Santos A.J."/>
        </authorList>
    </citation>
    <scope>NUCLEOTIDE SEQUENCE</scope>
    <source>
        <tissue evidence="1">Shoot tissue taken approximately 20 cm above the soil surface</tissue>
    </source>
</reference>
<name>A0A0A9D5N4_ARUDO</name>
<dbReference type="EMBL" id="GBRH01216925">
    <property type="protein sequence ID" value="JAD80970.1"/>
    <property type="molecule type" value="Transcribed_RNA"/>
</dbReference>
<accession>A0A0A9D5N4</accession>
<sequence>MWLPELNLLLTDVHKYELDILGPLGRLAKVKQPIKPGTDDQCHIALPDGERACGGGGERVRVRNHSLPHRRREEGDARGVHQLPDRLLRARVRRTLPNHDQRPLRSTEQVHSFLDALIQCLLFRRRRI</sequence>
<reference evidence="1" key="2">
    <citation type="journal article" date="2015" name="Data Brief">
        <title>Shoot transcriptome of the giant reed, Arundo donax.</title>
        <authorList>
            <person name="Barrero R.A."/>
            <person name="Guerrero F.D."/>
            <person name="Moolhuijzen P."/>
            <person name="Goolsby J.A."/>
            <person name="Tidwell J."/>
            <person name="Bellgard S.E."/>
            <person name="Bellgard M.I."/>
        </authorList>
    </citation>
    <scope>NUCLEOTIDE SEQUENCE</scope>
    <source>
        <tissue evidence="1">Shoot tissue taken approximately 20 cm above the soil surface</tissue>
    </source>
</reference>
<protein>
    <submittedName>
        <fullName evidence="1">OXC</fullName>
    </submittedName>
</protein>
<organism evidence="1">
    <name type="scientific">Arundo donax</name>
    <name type="common">Giant reed</name>
    <name type="synonym">Donax arundinaceus</name>
    <dbReference type="NCBI Taxonomy" id="35708"/>
    <lineage>
        <taxon>Eukaryota</taxon>
        <taxon>Viridiplantae</taxon>
        <taxon>Streptophyta</taxon>
        <taxon>Embryophyta</taxon>
        <taxon>Tracheophyta</taxon>
        <taxon>Spermatophyta</taxon>
        <taxon>Magnoliopsida</taxon>
        <taxon>Liliopsida</taxon>
        <taxon>Poales</taxon>
        <taxon>Poaceae</taxon>
        <taxon>PACMAD clade</taxon>
        <taxon>Arundinoideae</taxon>
        <taxon>Arundineae</taxon>
        <taxon>Arundo</taxon>
    </lineage>
</organism>